<keyword evidence="1" id="KW-0472">Membrane</keyword>
<accession>A0A1V5MI47</accession>
<dbReference type="GO" id="GO:0043190">
    <property type="term" value="C:ATP-binding cassette (ABC) transporter complex"/>
    <property type="evidence" value="ECO:0007669"/>
    <property type="project" value="InterPro"/>
</dbReference>
<keyword evidence="1" id="KW-1133">Transmembrane helix</keyword>
<dbReference type="Pfam" id="PF02405">
    <property type="entry name" value="MlaE"/>
    <property type="match status" value="1"/>
</dbReference>
<feature type="transmembrane region" description="Helical" evidence="1">
    <location>
        <begin position="58"/>
        <end position="81"/>
    </location>
</feature>
<proteinExistence type="predicted"/>
<dbReference type="GO" id="GO:0005548">
    <property type="term" value="F:phospholipid transporter activity"/>
    <property type="evidence" value="ECO:0007669"/>
    <property type="project" value="TreeGrafter"/>
</dbReference>
<keyword evidence="1" id="KW-0812">Transmembrane</keyword>
<feature type="transmembrane region" description="Helical" evidence="1">
    <location>
        <begin position="197"/>
        <end position="218"/>
    </location>
</feature>
<protein>
    <submittedName>
        <fullName evidence="2">Putative phospholipid ABC transporter permease protein MlaE</fullName>
    </submittedName>
</protein>
<gene>
    <name evidence="2" type="primary">mlaE</name>
    <name evidence="2" type="ORF">BWY73_00622</name>
</gene>
<dbReference type="EMBL" id="MWAK01000066">
    <property type="protein sequence ID" value="OPZ92815.1"/>
    <property type="molecule type" value="Genomic_DNA"/>
</dbReference>
<feature type="transmembrane region" description="Helical" evidence="1">
    <location>
        <begin position="238"/>
        <end position="261"/>
    </location>
</feature>
<feature type="transmembrane region" description="Helical" evidence="1">
    <location>
        <begin position="102"/>
        <end position="121"/>
    </location>
</feature>
<reference evidence="2" key="1">
    <citation type="submission" date="2017-02" db="EMBL/GenBank/DDBJ databases">
        <title>Delving into the versatile metabolic prowess of the omnipresent phylum Bacteroidetes.</title>
        <authorList>
            <person name="Nobu M.K."/>
            <person name="Mei R."/>
            <person name="Narihiro T."/>
            <person name="Kuroda K."/>
            <person name="Liu W.-T."/>
        </authorList>
    </citation>
    <scope>NUCLEOTIDE SEQUENCE</scope>
    <source>
        <strain evidence="2">ADurb.Bin417</strain>
    </source>
</reference>
<dbReference type="PANTHER" id="PTHR30188">
    <property type="entry name" value="ABC TRANSPORTER PERMEASE PROTEIN-RELATED"/>
    <property type="match status" value="1"/>
</dbReference>
<evidence type="ECO:0000256" key="1">
    <source>
        <dbReference type="SAM" id="Phobius"/>
    </source>
</evidence>
<evidence type="ECO:0000313" key="2">
    <source>
        <dbReference type="EMBL" id="OPZ92815.1"/>
    </source>
</evidence>
<feature type="transmembrane region" description="Helical" evidence="1">
    <location>
        <begin position="12"/>
        <end position="38"/>
    </location>
</feature>
<comment type="caution">
    <text evidence="2">The sequence shown here is derived from an EMBL/GenBank/DDBJ whole genome shotgun (WGS) entry which is preliminary data.</text>
</comment>
<dbReference type="Proteomes" id="UP000485484">
    <property type="component" value="Unassembled WGS sequence"/>
</dbReference>
<dbReference type="InterPro" id="IPR030802">
    <property type="entry name" value="Permease_MalE"/>
</dbReference>
<feature type="transmembrane region" description="Helical" evidence="1">
    <location>
        <begin position="151"/>
        <end position="176"/>
    </location>
</feature>
<dbReference type="AlphaFoldDB" id="A0A1V5MI47"/>
<organism evidence="2">
    <name type="scientific">candidate division TA06 bacterium ADurb.Bin417</name>
    <dbReference type="NCBI Taxonomy" id="1852828"/>
    <lineage>
        <taxon>Bacteria</taxon>
        <taxon>Bacteria division TA06</taxon>
    </lineage>
</organism>
<name>A0A1V5MI47_UNCT6</name>
<sequence>MKQKKRGLVATIGHRLLAFVDYIGSLTILLARVLWALFSGKLRFTSTLVECEIFGNRSFWTVALISLFMGMVVAMESAVPLKLTGGEFYVATIVSISAVRELGPVLVAFLLCGRVGAAIAAEIGTMKITEQVDALQTLAVDPVEYLVLPKFVAAGVMLPIMTIMADALMIFGGYLVGTTTMNLSSGLYLYQAFRFVLFRDIMIGILKAFLFGMIIVIVSSREGFHAEGGAKGVGRATTTAVVVSLFITILADLLVTAIFYFI</sequence>